<sequence length="174" mass="19078">MMRKLQETEKKSIRVMIIHFPSPSLYRTNCLTSSKSRRRRTQCQSRLVTRSAAVLRISKAAAIGAIAAAVVIASVSVASAELPPPPQDGETLSNVPQTLSGEDCKKQRIQRPKSKNAEKCTVKCVNTCIRSGDGEGPINIRRPLVVFKQGFRSRNYCLVECSDICNLIGDGYGP</sequence>
<gene>
    <name evidence="2" type="primary">LOC104714184</name>
</gene>
<name>A0ABM0TQK4_CAMSA</name>
<dbReference type="GeneID" id="104714184"/>
<evidence type="ECO:0000313" key="1">
    <source>
        <dbReference type="Proteomes" id="UP000694864"/>
    </source>
</evidence>
<organism evidence="1 2">
    <name type="scientific">Camelina sativa</name>
    <name type="common">False flax</name>
    <name type="synonym">Myagrum sativum</name>
    <dbReference type="NCBI Taxonomy" id="90675"/>
    <lineage>
        <taxon>Eukaryota</taxon>
        <taxon>Viridiplantae</taxon>
        <taxon>Streptophyta</taxon>
        <taxon>Embryophyta</taxon>
        <taxon>Tracheophyta</taxon>
        <taxon>Spermatophyta</taxon>
        <taxon>Magnoliopsida</taxon>
        <taxon>eudicotyledons</taxon>
        <taxon>Gunneridae</taxon>
        <taxon>Pentapetalae</taxon>
        <taxon>rosids</taxon>
        <taxon>malvids</taxon>
        <taxon>Brassicales</taxon>
        <taxon>Brassicaceae</taxon>
        <taxon>Camelineae</taxon>
        <taxon>Camelina</taxon>
    </lineage>
</organism>
<dbReference type="PANTHER" id="PTHR36006">
    <property type="entry name" value="BNAC02G25390D PROTEIN"/>
    <property type="match status" value="1"/>
</dbReference>
<dbReference type="PANTHER" id="PTHR36006:SF2">
    <property type="entry name" value="OS06G0704200 PROTEIN"/>
    <property type="match status" value="1"/>
</dbReference>
<dbReference type="Proteomes" id="UP000694864">
    <property type="component" value="Chromosome 9"/>
</dbReference>
<protein>
    <submittedName>
        <fullName evidence="2">Uncharacterized protein LOC104714184</fullName>
    </submittedName>
</protein>
<dbReference type="RefSeq" id="XP_010429768.1">
    <property type="nucleotide sequence ID" value="XM_010431466.2"/>
</dbReference>
<keyword evidence="1" id="KW-1185">Reference proteome</keyword>
<accession>A0ABM0TQK4</accession>
<reference evidence="1" key="1">
    <citation type="journal article" date="2014" name="Nat. Commun.">
        <title>The emerging biofuel crop Camelina sativa retains a highly undifferentiated hexaploid genome structure.</title>
        <authorList>
            <person name="Kagale S."/>
            <person name="Koh C."/>
            <person name="Nixon J."/>
            <person name="Bollina V."/>
            <person name="Clarke W.E."/>
            <person name="Tuteja R."/>
            <person name="Spillane C."/>
            <person name="Robinson S.J."/>
            <person name="Links M.G."/>
            <person name="Clarke C."/>
            <person name="Higgins E.E."/>
            <person name="Huebert T."/>
            <person name="Sharpe A.G."/>
            <person name="Parkin I.A."/>
        </authorList>
    </citation>
    <scope>NUCLEOTIDE SEQUENCE [LARGE SCALE GENOMIC DNA]</scope>
    <source>
        <strain evidence="1">cv. DH55</strain>
    </source>
</reference>
<evidence type="ECO:0000313" key="2">
    <source>
        <dbReference type="RefSeq" id="XP_010429768.1"/>
    </source>
</evidence>
<reference evidence="2" key="2">
    <citation type="submission" date="2025-08" db="UniProtKB">
        <authorList>
            <consortium name="RefSeq"/>
        </authorList>
    </citation>
    <scope>IDENTIFICATION</scope>
    <source>
        <tissue evidence="2">Leaf</tissue>
    </source>
</reference>
<proteinExistence type="predicted"/>